<dbReference type="AlphaFoldDB" id="A0AA39FBT0"/>
<sequence>MISMQQEEMTSRAFTMSSFYNEVVFVHRVSIKLYVFIPQELEHDWIKYLKNRPEKAALRKRDFHVHPPSRIGPDSSEASGKTYKRKQQNPYASFFSKPRRKAIIWRPLTAQDLEGYDSEATLRNHATKITDEICSEFYQWLRSLGGFNTTLDEEVLKNMFETDFTADACKTIQISMKEMPTVPTVIADARNCPDAGEVESTWKQLRQDLKAEKNVSSLVGFGTTVPQNLKFVPPRNYIENHWLQCKYVPNDLETNNTIWKDITHLDSVKGFTEWLKPYSNVKQSVGFQNS</sequence>
<keyword evidence="3" id="KW-1185">Reference proteome</keyword>
<gene>
    <name evidence="2" type="ORF">PV327_004149</name>
</gene>
<reference evidence="2" key="2">
    <citation type="submission" date="2023-03" db="EMBL/GenBank/DDBJ databases">
        <authorList>
            <person name="Inwood S.N."/>
            <person name="Skelly J.G."/>
            <person name="Guhlin J."/>
            <person name="Harrop T.W.R."/>
            <person name="Goldson S.G."/>
            <person name="Dearden P.K."/>
        </authorList>
    </citation>
    <scope>NUCLEOTIDE SEQUENCE</scope>
    <source>
        <strain evidence="2">Lincoln</strain>
        <tissue evidence="2">Whole body</tissue>
    </source>
</reference>
<evidence type="ECO:0000256" key="1">
    <source>
        <dbReference type="SAM" id="MobiDB-lite"/>
    </source>
</evidence>
<evidence type="ECO:0000313" key="3">
    <source>
        <dbReference type="Proteomes" id="UP001168972"/>
    </source>
</evidence>
<name>A0AA39FBT0_MICHY</name>
<reference evidence="2" key="1">
    <citation type="journal article" date="2023" name="bioRxiv">
        <title>Scaffold-level genome assemblies of two parasitoid biocontrol wasps reveal the parthenogenesis mechanism and an associated novel virus.</title>
        <authorList>
            <person name="Inwood S."/>
            <person name="Skelly J."/>
            <person name="Guhlin J."/>
            <person name="Harrop T."/>
            <person name="Goldson S."/>
            <person name="Dearden P."/>
        </authorList>
    </citation>
    <scope>NUCLEOTIDE SEQUENCE</scope>
    <source>
        <strain evidence="2">Lincoln</strain>
        <tissue evidence="2">Whole body</tissue>
    </source>
</reference>
<proteinExistence type="predicted"/>
<organism evidence="2 3">
    <name type="scientific">Microctonus hyperodae</name>
    <name type="common">Parasitoid wasp</name>
    <dbReference type="NCBI Taxonomy" id="165561"/>
    <lineage>
        <taxon>Eukaryota</taxon>
        <taxon>Metazoa</taxon>
        <taxon>Ecdysozoa</taxon>
        <taxon>Arthropoda</taxon>
        <taxon>Hexapoda</taxon>
        <taxon>Insecta</taxon>
        <taxon>Pterygota</taxon>
        <taxon>Neoptera</taxon>
        <taxon>Endopterygota</taxon>
        <taxon>Hymenoptera</taxon>
        <taxon>Apocrita</taxon>
        <taxon>Ichneumonoidea</taxon>
        <taxon>Braconidae</taxon>
        <taxon>Euphorinae</taxon>
        <taxon>Microctonus</taxon>
    </lineage>
</organism>
<feature type="region of interest" description="Disordered" evidence="1">
    <location>
        <begin position="63"/>
        <end position="86"/>
    </location>
</feature>
<comment type="caution">
    <text evidence="2">The sequence shown here is derived from an EMBL/GenBank/DDBJ whole genome shotgun (WGS) entry which is preliminary data.</text>
</comment>
<accession>A0AA39FBT0</accession>
<protein>
    <submittedName>
        <fullName evidence="2">Uncharacterized protein</fullName>
    </submittedName>
</protein>
<evidence type="ECO:0000313" key="2">
    <source>
        <dbReference type="EMBL" id="KAK0166657.1"/>
    </source>
</evidence>
<dbReference type="EMBL" id="JAQQBR010001832">
    <property type="protein sequence ID" value="KAK0166657.1"/>
    <property type="molecule type" value="Genomic_DNA"/>
</dbReference>
<dbReference type="Proteomes" id="UP001168972">
    <property type="component" value="Unassembled WGS sequence"/>
</dbReference>